<accession>A0A2P2MYQ4</accession>
<dbReference type="AlphaFoldDB" id="A0A2P2MYQ4"/>
<proteinExistence type="predicted"/>
<protein>
    <submittedName>
        <fullName evidence="1">T-complex polypeptide 1</fullName>
    </submittedName>
</protein>
<organism evidence="1">
    <name type="scientific">Rhizophora mucronata</name>
    <name type="common">Asiatic mangrove</name>
    <dbReference type="NCBI Taxonomy" id="61149"/>
    <lineage>
        <taxon>Eukaryota</taxon>
        <taxon>Viridiplantae</taxon>
        <taxon>Streptophyta</taxon>
        <taxon>Embryophyta</taxon>
        <taxon>Tracheophyta</taxon>
        <taxon>Spermatophyta</taxon>
        <taxon>Magnoliopsida</taxon>
        <taxon>eudicotyledons</taxon>
        <taxon>Gunneridae</taxon>
        <taxon>Pentapetalae</taxon>
        <taxon>rosids</taxon>
        <taxon>fabids</taxon>
        <taxon>Malpighiales</taxon>
        <taxon>Rhizophoraceae</taxon>
        <taxon>Rhizophora</taxon>
    </lineage>
</organism>
<dbReference type="EMBL" id="GGEC01054835">
    <property type="protein sequence ID" value="MBX35319.1"/>
    <property type="molecule type" value="Transcribed_RNA"/>
</dbReference>
<evidence type="ECO:0000313" key="1">
    <source>
        <dbReference type="EMBL" id="MBX35319.1"/>
    </source>
</evidence>
<sequence length="35" mass="4173">MPRHFECGRPGRTGVRRECPEFELQLPFLIKETEI</sequence>
<name>A0A2P2MYQ4_RHIMU</name>
<reference evidence="1" key="1">
    <citation type="submission" date="2018-02" db="EMBL/GenBank/DDBJ databases">
        <title>Rhizophora mucronata_Transcriptome.</title>
        <authorList>
            <person name="Meera S.P."/>
            <person name="Sreeshan A."/>
            <person name="Augustine A."/>
        </authorList>
    </citation>
    <scope>NUCLEOTIDE SEQUENCE</scope>
    <source>
        <tissue evidence="1">Leaf</tissue>
    </source>
</reference>